<dbReference type="Proteomes" id="UP000574390">
    <property type="component" value="Unassembled WGS sequence"/>
</dbReference>
<name>A0A7J6S839_PEROL</name>
<dbReference type="EMBL" id="JABANM010016690">
    <property type="protein sequence ID" value="KAF4729017.1"/>
    <property type="molecule type" value="Genomic_DNA"/>
</dbReference>
<evidence type="ECO:0000256" key="1">
    <source>
        <dbReference type="SAM" id="MobiDB-lite"/>
    </source>
</evidence>
<feature type="compositionally biased region" description="Basic and acidic residues" evidence="1">
    <location>
        <begin position="81"/>
        <end position="90"/>
    </location>
</feature>
<evidence type="ECO:0000313" key="3">
    <source>
        <dbReference type="Proteomes" id="UP000574390"/>
    </source>
</evidence>
<feature type="region of interest" description="Disordered" evidence="1">
    <location>
        <begin position="73"/>
        <end position="115"/>
    </location>
</feature>
<evidence type="ECO:0000313" key="2">
    <source>
        <dbReference type="EMBL" id="KAF4729017.1"/>
    </source>
</evidence>
<sequence length="115" mass="12700">VIAAALSIQLVTENAKISYKTDTTSIALWESKEDNLRLASPPLSAATQLTSKQKAFQVGTGLRIRWWSGRENAAIADSDDEPTHPEDPQSRRYHGRTPVDRSYAVIDKTNSSSSR</sequence>
<organism evidence="2 3">
    <name type="scientific">Perkinsus olseni</name>
    <name type="common">Perkinsus atlanticus</name>
    <dbReference type="NCBI Taxonomy" id="32597"/>
    <lineage>
        <taxon>Eukaryota</taxon>
        <taxon>Sar</taxon>
        <taxon>Alveolata</taxon>
        <taxon>Perkinsozoa</taxon>
        <taxon>Perkinsea</taxon>
        <taxon>Perkinsida</taxon>
        <taxon>Perkinsidae</taxon>
        <taxon>Perkinsus</taxon>
    </lineage>
</organism>
<dbReference type="AlphaFoldDB" id="A0A7J6S839"/>
<accession>A0A7J6S839</accession>
<reference evidence="2 3" key="1">
    <citation type="submission" date="2020-04" db="EMBL/GenBank/DDBJ databases">
        <title>Perkinsus olseni comparative genomics.</title>
        <authorList>
            <person name="Bogema D.R."/>
        </authorList>
    </citation>
    <scope>NUCLEOTIDE SEQUENCE [LARGE SCALE GENOMIC DNA]</scope>
    <source>
        <strain evidence="2">ATCC PRA-205</strain>
    </source>
</reference>
<gene>
    <name evidence="2" type="ORF">FOZ62_021559</name>
</gene>
<feature type="non-terminal residue" evidence="2">
    <location>
        <position position="115"/>
    </location>
</feature>
<protein>
    <submittedName>
        <fullName evidence="2">Uncharacterized protein</fullName>
    </submittedName>
</protein>
<comment type="caution">
    <text evidence="2">The sequence shown here is derived from an EMBL/GenBank/DDBJ whole genome shotgun (WGS) entry which is preliminary data.</text>
</comment>
<proteinExistence type="predicted"/>
<feature type="non-terminal residue" evidence="2">
    <location>
        <position position="1"/>
    </location>
</feature>